<reference evidence="7 8" key="1">
    <citation type="submission" date="2022-11" db="EMBL/GenBank/DDBJ databases">
        <title>Nonomuraea corallina sp. nov., a new species of the genus Nonomuraea isolated from sea side sediment in Thai sea.</title>
        <authorList>
            <person name="Ngamcharungchit C."/>
            <person name="Matsumoto A."/>
            <person name="Suriyachadkun C."/>
            <person name="Panbangred W."/>
            <person name="Inahashi Y."/>
            <person name="Intra B."/>
        </authorList>
    </citation>
    <scope>NUCLEOTIDE SEQUENCE [LARGE SCALE GENOMIC DNA]</scope>
    <source>
        <strain evidence="7 8">DSM 43553</strain>
    </source>
</reference>
<dbReference type="CDD" id="cd15831">
    <property type="entry name" value="BTAD"/>
    <property type="match status" value="1"/>
</dbReference>
<gene>
    <name evidence="7" type="ORF">OUY24_15160</name>
</gene>
<dbReference type="SUPFAM" id="SSF48452">
    <property type="entry name" value="TPR-like"/>
    <property type="match status" value="1"/>
</dbReference>
<comment type="similarity">
    <text evidence="1">Belongs to the AfsR/DnrI/RedD regulatory family.</text>
</comment>
<dbReference type="InterPro" id="IPR001867">
    <property type="entry name" value="OmpR/PhoB-type_DNA-bd"/>
</dbReference>
<dbReference type="Gene3D" id="3.40.50.300">
    <property type="entry name" value="P-loop containing nucleotide triphosphate hydrolases"/>
    <property type="match status" value="1"/>
</dbReference>
<dbReference type="Proteomes" id="UP001212498">
    <property type="component" value="Unassembled WGS sequence"/>
</dbReference>
<dbReference type="PANTHER" id="PTHR35807:SF1">
    <property type="entry name" value="TRANSCRIPTIONAL REGULATOR REDD"/>
    <property type="match status" value="1"/>
</dbReference>
<dbReference type="EMBL" id="JAPNUD010000033">
    <property type="protein sequence ID" value="MDA0641968.1"/>
    <property type="molecule type" value="Genomic_DNA"/>
</dbReference>
<dbReference type="Gene3D" id="1.25.40.10">
    <property type="entry name" value="Tetratricopeptide repeat domain"/>
    <property type="match status" value="1"/>
</dbReference>
<evidence type="ECO:0000256" key="1">
    <source>
        <dbReference type="ARBA" id="ARBA00005820"/>
    </source>
</evidence>
<evidence type="ECO:0000313" key="7">
    <source>
        <dbReference type="EMBL" id="MDA0641968.1"/>
    </source>
</evidence>
<dbReference type="InterPro" id="IPR011990">
    <property type="entry name" value="TPR-like_helical_dom_sf"/>
</dbReference>
<dbReference type="Pfam" id="PF03704">
    <property type="entry name" value="BTAD"/>
    <property type="match status" value="1"/>
</dbReference>
<dbReference type="Pfam" id="PF00486">
    <property type="entry name" value="Trans_reg_C"/>
    <property type="match status" value="1"/>
</dbReference>
<evidence type="ECO:0000313" key="8">
    <source>
        <dbReference type="Proteomes" id="UP001212498"/>
    </source>
</evidence>
<feature type="domain" description="OmpR/PhoB-type" evidence="5">
    <location>
        <begin position="17"/>
        <end position="93"/>
    </location>
</feature>
<dbReference type="InterPro" id="IPR051677">
    <property type="entry name" value="AfsR-DnrI-RedD_regulator"/>
</dbReference>
<dbReference type="InterPro" id="IPR027417">
    <property type="entry name" value="P-loop_NTPase"/>
</dbReference>
<protein>
    <submittedName>
        <fullName evidence="7">BTAD domain-containing putative transcriptional regulator</fullName>
    </submittedName>
</protein>
<dbReference type="SUPFAM" id="SSF52540">
    <property type="entry name" value="P-loop containing nucleoside triphosphate hydrolases"/>
    <property type="match status" value="1"/>
</dbReference>
<feature type="domain" description="Bacterial transcriptional activator" evidence="6">
    <location>
        <begin position="100"/>
        <end position="240"/>
    </location>
</feature>
<evidence type="ECO:0000256" key="4">
    <source>
        <dbReference type="ARBA" id="ARBA00023163"/>
    </source>
</evidence>
<dbReference type="SUPFAM" id="SSF46894">
    <property type="entry name" value="C-terminal effector domain of the bipartite response regulators"/>
    <property type="match status" value="1"/>
</dbReference>
<evidence type="ECO:0000259" key="6">
    <source>
        <dbReference type="SMART" id="SM01043"/>
    </source>
</evidence>
<evidence type="ECO:0000256" key="3">
    <source>
        <dbReference type="ARBA" id="ARBA00023125"/>
    </source>
</evidence>
<evidence type="ECO:0000256" key="2">
    <source>
        <dbReference type="ARBA" id="ARBA00023015"/>
    </source>
</evidence>
<proteinExistence type="inferred from homology"/>
<keyword evidence="3" id="KW-0238">DNA-binding</keyword>
<dbReference type="Gene3D" id="1.10.10.10">
    <property type="entry name" value="Winged helix-like DNA-binding domain superfamily/Winged helix DNA-binding domain"/>
    <property type="match status" value="1"/>
</dbReference>
<keyword evidence="2" id="KW-0805">Transcription regulation</keyword>
<evidence type="ECO:0000259" key="5">
    <source>
        <dbReference type="SMART" id="SM00862"/>
    </source>
</evidence>
<dbReference type="InterPro" id="IPR016032">
    <property type="entry name" value="Sig_transdc_resp-reg_C-effctor"/>
</dbReference>
<name>A0ABT4SXH7_9ACTN</name>
<sequence length="441" mass="47245">MRLEIRLLGPLEVEADGDTVKIVGERRIGVLVRLALNAGQAVPAESLLSDVWASSSAATAAKQLHIVVSKLREAFAAHGGAEAIETVPGGYRLAVERDQVDVHVFARLSRQARAARAETADALFRGALELWRGPALAEVDAPWAGIEAERLEAERLTVLEDHAELRLAAGDHRALAGDLAGHVRAHPLRERPAAQLMLALYRDGRAPEALDVYQRLRRVMVGELGVEPGAEARRLHQAILVKDPVLDLPEVRQIMPTAPAGLPADIQEFTARTAEVERLRADLASDAAVIVIDGPGGIGKSALAVHVAHIVAERFTDGVIYVDLRGSTAGLAPLAPIEALRHLLRSLGLDGAAVPAGTEEAAARYRSLTATGDLLVILDNAHDVRQVRPLIPAGRGCRVLITSRDPLATLNNARHLHLGRLDERRRSLCQGSGGNSPSRRP</sequence>
<dbReference type="InterPro" id="IPR036388">
    <property type="entry name" value="WH-like_DNA-bd_sf"/>
</dbReference>
<organism evidence="7 8">
    <name type="scientific">Nonomuraea ferruginea</name>
    <dbReference type="NCBI Taxonomy" id="46174"/>
    <lineage>
        <taxon>Bacteria</taxon>
        <taxon>Bacillati</taxon>
        <taxon>Actinomycetota</taxon>
        <taxon>Actinomycetes</taxon>
        <taxon>Streptosporangiales</taxon>
        <taxon>Streptosporangiaceae</taxon>
        <taxon>Nonomuraea</taxon>
    </lineage>
</organism>
<comment type="caution">
    <text evidence="7">The sequence shown here is derived from an EMBL/GenBank/DDBJ whole genome shotgun (WGS) entry which is preliminary data.</text>
</comment>
<dbReference type="RefSeq" id="WP_271276639.1">
    <property type="nucleotide sequence ID" value="NZ_BAABFD010000006.1"/>
</dbReference>
<dbReference type="InterPro" id="IPR002182">
    <property type="entry name" value="NB-ARC"/>
</dbReference>
<dbReference type="SMART" id="SM01043">
    <property type="entry name" value="BTAD"/>
    <property type="match status" value="1"/>
</dbReference>
<dbReference type="InterPro" id="IPR005158">
    <property type="entry name" value="BTAD"/>
</dbReference>
<accession>A0ABT4SXH7</accession>
<dbReference type="SMART" id="SM00862">
    <property type="entry name" value="Trans_reg_C"/>
    <property type="match status" value="1"/>
</dbReference>
<keyword evidence="4" id="KW-0804">Transcription</keyword>
<dbReference type="Pfam" id="PF00931">
    <property type="entry name" value="NB-ARC"/>
    <property type="match status" value="1"/>
</dbReference>
<dbReference type="PANTHER" id="PTHR35807">
    <property type="entry name" value="TRANSCRIPTIONAL REGULATOR REDD-RELATED"/>
    <property type="match status" value="1"/>
</dbReference>
<keyword evidence="8" id="KW-1185">Reference proteome</keyword>